<dbReference type="Proteomes" id="UP000292685">
    <property type="component" value="Unassembled WGS sequence"/>
</dbReference>
<keyword evidence="4" id="KW-1185">Reference proteome</keyword>
<dbReference type="Gene3D" id="3.90.320.10">
    <property type="match status" value="1"/>
</dbReference>
<sequence>MGQNGRVPFDETAPQGPARPTGDGAAGVVPGIALRPEPAEHRCMGRVVADSSDRVNWLRARTRGITATDVAKLSTPRSIEAAADSKLNGSGFAGNPYTEYGRRREPVIAAWVREQFGIEPSSLLFHSADEVRHLATPDGIALRPDGRVELAEIKTTNKAWGKIPKHYLRQVWWQQYVIGAERTLMVWEEHRDFRPLHDVPKHVWVDRDDAAIADLIDNANRLIDLLHSKTQAARVRAERRADYGPAALNY</sequence>
<gene>
    <name evidence="3" type="ORF">EV380_2092</name>
</gene>
<evidence type="ECO:0000256" key="1">
    <source>
        <dbReference type="SAM" id="MobiDB-lite"/>
    </source>
</evidence>
<feature type="region of interest" description="Disordered" evidence="1">
    <location>
        <begin position="1"/>
        <end position="27"/>
    </location>
</feature>
<feature type="domain" description="YqaJ viral recombinase" evidence="2">
    <location>
        <begin position="56"/>
        <end position="180"/>
    </location>
</feature>
<reference evidence="3 4" key="1">
    <citation type="submission" date="2019-02" db="EMBL/GenBank/DDBJ databases">
        <title>Sequencing the genomes of 1000 actinobacteria strains.</title>
        <authorList>
            <person name="Klenk H.-P."/>
        </authorList>
    </citation>
    <scope>NUCLEOTIDE SEQUENCE [LARGE SCALE GENOMIC DNA]</scope>
    <source>
        <strain evidence="3 4">DSM 17364</strain>
    </source>
</reference>
<protein>
    <submittedName>
        <fullName evidence="3">YqaJ-like recombinase protein</fullName>
    </submittedName>
</protein>
<dbReference type="AlphaFoldDB" id="A0A4Q8AFH8"/>
<name>A0A4Q8AFH8_9MICC</name>
<accession>A0A4Q8AFH8</accession>
<dbReference type="InterPro" id="IPR011604">
    <property type="entry name" value="PDDEXK-like_dom_sf"/>
</dbReference>
<proteinExistence type="predicted"/>
<organism evidence="3 4">
    <name type="scientific">Zhihengliuella halotolerans</name>
    <dbReference type="NCBI Taxonomy" id="370736"/>
    <lineage>
        <taxon>Bacteria</taxon>
        <taxon>Bacillati</taxon>
        <taxon>Actinomycetota</taxon>
        <taxon>Actinomycetes</taxon>
        <taxon>Micrococcales</taxon>
        <taxon>Micrococcaceae</taxon>
        <taxon>Zhihengliuella</taxon>
    </lineage>
</organism>
<dbReference type="SUPFAM" id="SSF52980">
    <property type="entry name" value="Restriction endonuclease-like"/>
    <property type="match status" value="1"/>
</dbReference>
<evidence type="ECO:0000313" key="3">
    <source>
        <dbReference type="EMBL" id="RZU62495.1"/>
    </source>
</evidence>
<evidence type="ECO:0000313" key="4">
    <source>
        <dbReference type="Proteomes" id="UP000292685"/>
    </source>
</evidence>
<dbReference type="InterPro" id="IPR019080">
    <property type="entry name" value="YqaJ_viral_recombinase"/>
</dbReference>
<dbReference type="InterPro" id="IPR011335">
    <property type="entry name" value="Restrct_endonuc-II-like"/>
</dbReference>
<evidence type="ECO:0000259" key="2">
    <source>
        <dbReference type="Pfam" id="PF09588"/>
    </source>
</evidence>
<dbReference type="EMBL" id="SHLA01000001">
    <property type="protein sequence ID" value="RZU62495.1"/>
    <property type="molecule type" value="Genomic_DNA"/>
</dbReference>
<dbReference type="Pfam" id="PF09588">
    <property type="entry name" value="YqaJ"/>
    <property type="match status" value="1"/>
</dbReference>
<comment type="caution">
    <text evidence="3">The sequence shown here is derived from an EMBL/GenBank/DDBJ whole genome shotgun (WGS) entry which is preliminary data.</text>
</comment>